<dbReference type="Proteomes" id="UP000492821">
    <property type="component" value="Unassembled WGS sequence"/>
</dbReference>
<accession>A0A7E4VKP5</accession>
<keyword evidence="1" id="KW-0732">Signal</keyword>
<dbReference type="AlphaFoldDB" id="A0A7E4VKP5"/>
<dbReference type="Gene3D" id="3.10.100.10">
    <property type="entry name" value="Mannose-Binding Protein A, subunit A"/>
    <property type="match status" value="1"/>
</dbReference>
<name>A0A7E4VKP5_PANRE</name>
<dbReference type="SUPFAM" id="SSF56436">
    <property type="entry name" value="C-type lectin-like"/>
    <property type="match status" value="1"/>
</dbReference>
<evidence type="ECO:0000313" key="4">
    <source>
        <dbReference type="WBParaSite" id="Pan_g2204.t1"/>
    </source>
</evidence>
<evidence type="ECO:0000256" key="1">
    <source>
        <dbReference type="SAM" id="SignalP"/>
    </source>
</evidence>
<dbReference type="InterPro" id="IPR016186">
    <property type="entry name" value="C-type_lectin-like/link_sf"/>
</dbReference>
<dbReference type="InterPro" id="IPR001304">
    <property type="entry name" value="C-type_lectin-like"/>
</dbReference>
<proteinExistence type="predicted"/>
<reference evidence="4" key="2">
    <citation type="submission" date="2020-10" db="UniProtKB">
        <authorList>
            <consortium name="WormBaseParasite"/>
        </authorList>
    </citation>
    <scope>IDENTIFICATION</scope>
</reference>
<protein>
    <submittedName>
        <fullName evidence="4">C-type lectin domain-containing protein</fullName>
    </submittedName>
</protein>
<evidence type="ECO:0000313" key="3">
    <source>
        <dbReference type="Proteomes" id="UP000492821"/>
    </source>
</evidence>
<feature type="signal peptide" evidence="1">
    <location>
        <begin position="1"/>
        <end position="23"/>
    </location>
</feature>
<dbReference type="WBParaSite" id="Pan_g2204.t1">
    <property type="protein sequence ID" value="Pan_g2204.t1"/>
    <property type="gene ID" value="Pan_g2204"/>
</dbReference>
<reference evidence="3" key="1">
    <citation type="journal article" date="2013" name="Genetics">
        <title>The draft genome and transcriptome of Panagrellus redivivus are shaped by the harsh demands of a free-living lifestyle.</title>
        <authorList>
            <person name="Srinivasan J."/>
            <person name="Dillman A.R."/>
            <person name="Macchietto M.G."/>
            <person name="Heikkinen L."/>
            <person name="Lakso M."/>
            <person name="Fracchia K.M."/>
            <person name="Antoshechkin I."/>
            <person name="Mortazavi A."/>
            <person name="Wong G."/>
            <person name="Sternberg P.W."/>
        </authorList>
    </citation>
    <scope>NUCLEOTIDE SEQUENCE [LARGE SCALE GENOMIC DNA]</scope>
    <source>
        <strain evidence="3">MT8872</strain>
    </source>
</reference>
<keyword evidence="3" id="KW-1185">Reference proteome</keyword>
<dbReference type="InterPro" id="IPR016187">
    <property type="entry name" value="CTDL_fold"/>
</dbReference>
<feature type="domain" description="C-type lectin" evidence="2">
    <location>
        <begin position="31"/>
        <end position="174"/>
    </location>
</feature>
<organism evidence="3 4">
    <name type="scientific">Panagrellus redivivus</name>
    <name type="common">Microworm</name>
    <dbReference type="NCBI Taxonomy" id="6233"/>
    <lineage>
        <taxon>Eukaryota</taxon>
        <taxon>Metazoa</taxon>
        <taxon>Ecdysozoa</taxon>
        <taxon>Nematoda</taxon>
        <taxon>Chromadorea</taxon>
        <taxon>Rhabditida</taxon>
        <taxon>Tylenchina</taxon>
        <taxon>Panagrolaimomorpha</taxon>
        <taxon>Panagrolaimoidea</taxon>
        <taxon>Panagrolaimidae</taxon>
        <taxon>Panagrellus</taxon>
    </lineage>
</organism>
<evidence type="ECO:0000259" key="2">
    <source>
        <dbReference type="SMART" id="SM00034"/>
    </source>
</evidence>
<feature type="chain" id="PRO_5028928090" evidence="1">
    <location>
        <begin position="24"/>
        <end position="181"/>
    </location>
</feature>
<dbReference type="SMART" id="SM00034">
    <property type="entry name" value="CLECT"/>
    <property type="match status" value="1"/>
</dbReference>
<sequence>MMSLSSAISSALLFLVIAMVAKSQPLDNTVCEPGWSKQRLCGDVYCYKEVDISPNYQDFEHSVTHDWCQLFFPFTKAHLASVHCDEEHDYIQSLAPESVIGFHVPEEQQNNGMFSMSDYRWTDGSPVDFNGWNAYSSVKGPANGKHGYVAYNRNSVGPGGWISTDYGFKRAICKVKALLKQ</sequence>